<feature type="compositionally biased region" description="Polar residues" evidence="2">
    <location>
        <begin position="88"/>
        <end position="120"/>
    </location>
</feature>
<keyword evidence="1" id="KW-0175">Coiled coil</keyword>
<dbReference type="PANTHER" id="PTHR23313">
    <property type="entry name" value="TSEC1-RELATED"/>
    <property type="match status" value="1"/>
</dbReference>
<dbReference type="EMBL" id="WJQU01000002">
    <property type="protein sequence ID" value="KAJ6641329.1"/>
    <property type="molecule type" value="Genomic_DNA"/>
</dbReference>
<proteinExistence type="predicted"/>
<keyword evidence="4" id="KW-1185">Reference proteome</keyword>
<dbReference type="PANTHER" id="PTHR23313:SF0">
    <property type="entry name" value="TESTIS-EXPRESSED PROTEIN 9"/>
    <property type="match status" value="1"/>
</dbReference>
<accession>A0A9Q0N0H6</accession>
<comment type="caution">
    <text evidence="3">The sequence shown here is derived from an EMBL/GenBank/DDBJ whole genome shotgun (WGS) entry which is preliminary data.</text>
</comment>
<dbReference type="OrthoDB" id="269872at2759"/>
<evidence type="ECO:0000256" key="2">
    <source>
        <dbReference type="SAM" id="MobiDB-lite"/>
    </source>
</evidence>
<feature type="coiled-coil region" evidence="1">
    <location>
        <begin position="154"/>
        <end position="258"/>
    </location>
</feature>
<evidence type="ECO:0000313" key="3">
    <source>
        <dbReference type="EMBL" id="KAJ6641329.1"/>
    </source>
</evidence>
<sequence length="350" mass="39871">MYEPYLNKEKQYLKMNAELDNRFKEIDHTKGGISADNGKPRLNVFGNGCKVNQLPKATVPTPKQKRKEIKFGTVDQKTYRDAARSSDKIVTTSKIETTNSQQIDSTSNNNRPVVTTSPQQAPVTTAIKSNDAQAPVSPTNDGVVKKNISSEGLIKFLKSKVAILKQELEVSQQENVKNIRAYDASVESNKRSIAQIEMLSIENDSMKIQIDKLQKSLATHEAVAKEKDTDLATLHKEIAALKKQVKETNRLHNNLDKRFLKCQDDLEHMKKNLSHSQECERQQRAVNHQQKNFFEDQIKVLSKQRAGLISAYKKQLLLLDNLKRQNLCLEQSKLLQIAEKDFMKVLDWNK</sequence>
<evidence type="ECO:0000256" key="1">
    <source>
        <dbReference type="SAM" id="Coils"/>
    </source>
</evidence>
<dbReference type="Gene3D" id="1.20.5.1160">
    <property type="entry name" value="Vasodilator-stimulated phosphoprotein"/>
    <property type="match status" value="1"/>
</dbReference>
<reference evidence="3" key="1">
    <citation type="submission" date="2022-07" db="EMBL/GenBank/DDBJ databases">
        <authorList>
            <person name="Trinca V."/>
            <person name="Uliana J.V.C."/>
            <person name="Torres T.T."/>
            <person name="Ward R.J."/>
            <person name="Monesi N."/>
        </authorList>
    </citation>
    <scope>NUCLEOTIDE SEQUENCE</scope>
    <source>
        <strain evidence="3">HSMRA1968</strain>
        <tissue evidence="3">Whole embryos</tissue>
    </source>
</reference>
<protein>
    <submittedName>
        <fullName evidence="3">Testis-expressed protein 9</fullName>
    </submittedName>
</protein>
<dbReference type="Proteomes" id="UP001151699">
    <property type="component" value="Chromosome B"/>
</dbReference>
<evidence type="ECO:0000313" key="4">
    <source>
        <dbReference type="Proteomes" id="UP001151699"/>
    </source>
</evidence>
<feature type="non-terminal residue" evidence="3">
    <location>
        <position position="350"/>
    </location>
</feature>
<feature type="region of interest" description="Disordered" evidence="2">
    <location>
        <begin position="83"/>
        <end position="120"/>
    </location>
</feature>
<organism evidence="3 4">
    <name type="scientific">Pseudolycoriella hygida</name>
    <dbReference type="NCBI Taxonomy" id="35572"/>
    <lineage>
        <taxon>Eukaryota</taxon>
        <taxon>Metazoa</taxon>
        <taxon>Ecdysozoa</taxon>
        <taxon>Arthropoda</taxon>
        <taxon>Hexapoda</taxon>
        <taxon>Insecta</taxon>
        <taxon>Pterygota</taxon>
        <taxon>Neoptera</taxon>
        <taxon>Endopterygota</taxon>
        <taxon>Diptera</taxon>
        <taxon>Nematocera</taxon>
        <taxon>Sciaroidea</taxon>
        <taxon>Sciaridae</taxon>
        <taxon>Pseudolycoriella</taxon>
    </lineage>
</organism>
<dbReference type="AlphaFoldDB" id="A0A9Q0N0H6"/>
<name>A0A9Q0N0H6_9DIPT</name>
<gene>
    <name evidence="3" type="primary">Tex9</name>
    <name evidence="3" type="ORF">Bhyg_06265</name>
</gene>